<dbReference type="InterPro" id="IPR041588">
    <property type="entry name" value="Integrase_H2C2"/>
</dbReference>
<dbReference type="Pfam" id="PF24626">
    <property type="entry name" value="SH3_Tf2-1"/>
    <property type="match status" value="1"/>
</dbReference>
<dbReference type="AlphaFoldDB" id="A0A7I8K178"/>
<evidence type="ECO:0000313" key="5">
    <source>
        <dbReference type="Proteomes" id="UP000663760"/>
    </source>
</evidence>
<name>A0A7I8K178_SPIIN</name>
<feature type="region of interest" description="Disordered" evidence="1">
    <location>
        <begin position="18"/>
        <end position="46"/>
    </location>
</feature>
<evidence type="ECO:0000256" key="1">
    <source>
        <dbReference type="SAM" id="MobiDB-lite"/>
    </source>
</evidence>
<dbReference type="EMBL" id="LR746264">
    <property type="protein sequence ID" value="CAA7389501.1"/>
    <property type="molecule type" value="Genomic_DNA"/>
</dbReference>
<dbReference type="PROSITE" id="PS50994">
    <property type="entry name" value="INTEGRASE"/>
    <property type="match status" value="1"/>
</dbReference>
<dbReference type="CDD" id="cd00303">
    <property type="entry name" value="retropepsin_like"/>
    <property type="match status" value="1"/>
</dbReference>
<protein>
    <submittedName>
        <fullName evidence="4">Uncharacterized protein</fullName>
    </submittedName>
</protein>
<sequence>MSTSSRRRVCIAVQRPSRDTIPTPHPNTTAAREITPAPRTTMPTSSPTIDDPLCTSIFYTYVKINEHVYKVIIDSGSCVSTVSDQVLQRARLSTISHPAPYDVSWIDATALPIRRQCQVPLRVRALSDGPSRDHKDFLVVKGCLFFRSRLCIPCTSLRDFLTWECHAGGLSGHFSRDKTIAVVEHQFYWPTLKRDVGNIVAQCRVCALTKQVKKNAGLYTPLLVLTRPWEDVSMDFVLGLPCTTRRHDSIMVVVDRFSKMAHFVPCSKTSDTSKVTSLYFREIVRLHRLPKSIVSDRDVRFTSYFWRTLWSLLGTELKFSTTYHPQTDGQIEVVNHSLGNLLRSLVGESLTTWDLIIPHAKFAYNSSTNHTTDMSPFEIAHGLAPRKPLDLVPLDPHVRVSEDGVTFAQHVSQLHQDIHNRIQSHNALYKQAADMHRRPRIFQVGDQVMVRMRPERYAPGSTTKLHVRSVGPFRVLSWIGENAYVIDIPPLWGISSTFNVADLASHQAPPLSSDVEPSSTGLFSKREFAMESTLPILPLDWHEQVEEILREVIDFTGDGVSRRFLVCWQGHPSEDDAWISEADLE</sequence>
<dbReference type="GO" id="GO:0003676">
    <property type="term" value="F:nucleic acid binding"/>
    <property type="evidence" value="ECO:0007669"/>
    <property type="project" value="InterPro"/>
</dbReference>
<keyword evidence="5" id="KW-1185">Reference proteome</keyword>
<dbReference type="SUPFAM" id="SSF53098">
    <property type="entry name" value="Ribonuclease H-like"/>
    <property type="match status" value="1"/>
</dbReference>
<feature type="domain" description="Chromo" evidence="2">
    <location>
        <begin position="543"/>
        <end position="585"/>
    </location>
</feature>
<dbReference type="Proteomes" id="UP000663760">
    <property type="component" value="Chromosome 1"/>
</dbReference>
<dbReference type="InterPro" id="IPR036397">
    <property type="entry name" value="RNaseH_sf"/>
</dbReference>
<evidence type="ECO:0000313" key="4">
    <source>
        <dbReference type="EMBL" id="CAA7389501.1"/>
    </source>
</evidence>
<dbReference type="InterPro" id="IPR000953">
    <property type="entry name" value="Chromo/chromo_shadow_dom"/>
</dbReference>
<evidence type="ECO:0000259" key="3">
    <source>
        <dbReference type="PROSITE" id="PS50994"/>
    </source>
</evidence>
<dbReference type="PANTHER" id="PTHR35046:SF26">
    <property type="entry name" value="RNA-DIRECTED DNA POLYMERASE"/>
    <property type="match status" value="1"/>
</dbReference>
<dbReference type="InterPro" id="IPR056924">
    <property type="entry name" value="SH3_Tf2-1"/>
</dbReference>
<dbReference type="Gene3D" id="3.30.420.10">
    <property type="entry name" value="Ribonuclease H-like superfamily/Ribonuclease H"/>
    <property type="match status" value="1"/>
</dbReference>
<proteinExistence type="predicted"/>
<accession>A0A7I8K178</accession>
<dbReference type="GO" id="GO:0015074">
    <property type="term" value="P:DNA integration"/>
    <property type="evidence" value="ECO:0007669"/>
    <property type="project" value="InterPro"/>
</dbReference>
<dbReference type="Pfam" id="PF17921">
    <property type="entry name" value="Integrase_H2C2"/>
    <property type="match status" value="1"/>
</dbReference>
<dbReference type="PROSITE" id="PS50013">
    <property type="entry name" value="CHROMO_2"/>
    <property type="match status" value="1"/>
</dbReference>
<evidence type="ECO:0000259" key="2">
    <source>
        <dbReference type="PROSITE" id="PS50013"/>
    </source>
</evidence>
<feature type="domain" description="Integrase catalytic" evidence="3">
    <location>
        <begin position="224"/>
        <end position="384"/>
    </location>
</feature>
<gene>
    <name evidence="4" type="ORF">SI8410_01001536</name>
</gene>
<dbReference type="InterPro" id="IPR012337">
    <property type="entry name" value="RNaseH-like_sf"/>
</dbReference>
<dbReference type="PANTHER" id="PTHR35046">
    <property type="entry name" value="ZINC KNUCKLE (CCHC-TYPE) FAMILY PROTEIN"/>
    <property type="match status" value="1"/>
</dbReference>
<dbReference type="OrthoDB" id="684556at2759"/>
<reference evidence="4" key="1">
    <citation type="submission" date="2020-02" db="EMBL/GenBank/DDBJ databases">
        <authorList>
            <person name="Scholz U."/>
            <person name="Mascher M."/>
            <person name="Fiebig A."/>
        </authorList>
    </citation>
    <scope>NUCLEOTIDE SEQUENCE</scope>
</reference>
<organism evidence="4 5">
    <name type="scientific">Spirodela intermedia</name>
    <name type="common">Intermediate duckweed</name>
    <dbReference type="NCBI Taxonomy" id="51605"/>
    <lineage>
        <taxon>Eukaryota</taxon>
        <taxon>Viridiplantae</taxon>
        <taxon>Streptophyta</taxon>
        <taxon>Embryophyta</taxon>
        <taxon>Tracheophyta</taxon>
        <taxon>Spermatophyta</taxon>
        <taxon>Magnoliopsida</taxon>
        <taxon>Liliopsida</taxon>
        <taxon>Araceae</taxon>
        <taxon>Lemnoideae</taxon>
        <taxon>Spirodela</taxon>
    </lineage>
</organism>
<dbReference type="Gene3D" id="1.10.340.70">
    <property type="match status" value="1"/>
</dbReference>
<dbReference type="InterPro" id="IPR001584">
    <property type="entry name" value="Integrase_cat-core"/>
</dbReference>